<comment type="similarity">
    <text evidence="1">Belongs to the GST superfamily.</text>
</comment>
<dbReference type="AlphaFoldDB" id="M3C321"/>
<dbReference type="Proteomes" id="UP000016931">
    <property type="component" value="Unassembled WGS sequence"/>
</dbReference>
<accession>M3C321</accession>
<feature type="domain" description="GST C-terminal" evidence="3">
    <location>
        <begin position="88"/>
        <end position="222"/>
    </location>
</feature>
<protein>
    <submittedName>
        <fullName evidence="4">Glutathione S-transferase</fullName>
    </submittedName>
</protein>
<dbReference type="PROSITE" id="PS50404">
    <property type="entry name" value="GST_NTER"/>
    <property type="match status" value="1"/>
</dbReference>
<dbReference type="SFLD" id="SFLDS00019">
    <property type="entry name" value="Glutathione_Transferase_(cytos"/>
    <property type="match status" value="1"/>
</dbReference>
<dbReference type="InterPro" id="IPR004046">
    <property type="entry name" value="GST_C"/>
</dbReference>
<dbReference type="PROSITE" id="PS50405">
    <property type="entry name" value="GST_CTER"/>
    <property type="match status" value="1"/>
</dbReference>
<gene>
    <name evidence="4" type="ORF">SEPMUDRAFT_63288</name>
</gene>
<dbReference type="InterPro" id="IPR040079">
    <property type="entry name" value="Glutathione_S-Trfase"/>
</dbReference>
<dbReference type="InterPro" id="IPR004045">
    <property type="entry name" value="Glutathione_S-Trfase_N"/>
</dbReference>
<evidence type="ECO:0000259" key="3">
    <source>
        <dbReference type="PROSITE" id="PS50405"/>
    </source>
</evidence>
<dbReference type="PANTHER" id="PTHR44051:SF9">
    <property type="entry name" value="GLUTATHIONE S-TRANSFERASE 1"/>
    <property type="match status" value="1"/>
</dbReference>
<sequence>MGLIVHHLGHSQSDRVVFLCEELKIPYELKKYNRSPIFSPPELQNLHPIGAAPVIQDDDGKVLLAESEACIEYISNIYGQGRLFIPPGAKNYADFLFYYHLTNGTLQPAIGRVMALRTAGLSEENPMLIRYLEKVHQVLSVLDRRVSEKPWLAGEEFSVADVMVIFALTTFREFVAIDLSRYQDLLEYVRRMVQRPAYRRYLEKADPDIEIERFVNGPPPPLHPALQAMMMKRK</sequence>
<dbReference type="OMA" id="MRYFSPY"/>
<dbReference type="PANTHER" id="PTHR44051">
    <property type="entry name" value="GLUTATHIONE S-TRANSFERASE-RELATED"/>
    <property type="match status" value="1"/>
</dbReference>
<dbReference type="GeneID" id="27906769"/>
<organism evidence="4 5">
    <name type="scientific">Sphaerulina musiva (strain SO2202)</name>
    <name type="common">Poplar stem canker fungus</name>
    <name type="synonym">Septoria musiva</name>
    <dbReference type="NCBI Taxonomy" id="692275"/>
    <lineage>
        <taxon>Eukaryota</taxon>
        <taxon>Fungi</taxon>
        <taxon>Dikarya</taxon>
        <taxon>Ascomycota</taxon>
        <taxon>Pezizomycotina</taxon>
        <taxon>Dothideomycetes</taxon>
        <taxon>Dothideomycetidae</taxon>
        <taxon>Mycosphaerellales</taxon>
        <taxon>Mycosphaerellaceae</taxon>
        <taxon>Sphaerulina</taxon>
    </lineage>
</organism>
<dbReference type="CDD" id="cd03046">
    <property type="entry name" value="GST_N_GTT1_like"/>
    <property type="match status" value="1"/>
</dbReference>
<dbReference type="Pfam" id="PF13409">
    <property type="entry name" value="GST_N_2"/>
    <property type="match status" value="1"/>
</dbReference>
<dbReference type="OrthoDB" id="2309723at2759"/>
<dbReference type="HOGENOM" id="CLU_011226_15_4_1"/>
<keyword evidence="4" id="KW-0808">Transferase</keyword>
<evidence type="ECO:0000313" key="5">
    <source>
        <dbReference type="Proteomes" id="UP000016931"/>
    </source>
</evidence>
<dbReference type="GO" id="GO:0016740">
    <property type="term" value="F:transferase activity"/>
    <property type="evidence" value="ECO:0007669"/>
    <property type="project" value="UniProtKB-KW"/>
</dbReference>
<keyword evidence="5" id="KW-1185">Reference proteome</keyword>
<feature type="domain" description="GST N-terminal" evidence="2">
    <location>
        <begin position="1"/>
        <end position="82"/>
    </location>
</feature>
<proteinExistence type="inferred from homology"/>
<evidence type="ECO:0000313" key="4">
    <source>
        <dbReference type="EMBL" id="EMF14676.1"/>
    </source>
</evidence>
<dbReference type="SFLD" id="SFLDG00358">
    <property type="entry name" value="Main_(cytGST)"/>
    <property type="match status" value="1"/>
</dbReference>
<name>M3C321_SPHMS</name>
<reference evidence="4 5" key="1">
    <citation type="journal article" date="2012" name="PLoS Pathog.">
        <title>Diverse lifestyles and strategies of plant pathogenesis encoded in the genomes of eighteen Dothideomycetes fungi.</title>
        <authorList>
            <person name="Ohm R.A."/>
            <person name="Feau N."/>
            <person name="Henrissat B."/>
            <person name="Schoch C.L."/>
            <person name="Horwitz B.A."/>
            <person name="Barry K.W."/>
            <person name="Condon B.J."/>
            <person name="Copeland A.C."/>
            <person name="Dhillon B."/>
            <person name="Glaser F."/>
            <person name="Hesse C.N."/>
            <person name="Kosti I."/>
            <person name="LaButti K."/>
            <person name="Lindquist E.A."/>
            <person name="Lucas S."/>
            <person name="Salamov A.A."/>
            <person name="Bradshaw R.E."/>
            <person name="Ciuffetti L."/>
            <person name="Hamelin R.C."/>
            <person name="Kema G.H.J."/>
            <person name="Lawrence C."/>
            <person name="Scott J.A."/>
            <person name="Spatafora J.W."/>
            <person name="Turgeon B.G."/>
            <person name="de Wit P.J.G.M."/>
            <person name="Zhong S."/>
            <person name="Goodwin S.B."/>
            <person name="Grigoriev I.V."/>
        </authorList>
    </citation>
    <scope>NUCLEOTIDE SEQUENCE [LARGE SCALE GENOMIC DNA]</scope>
    <source>
        <strain evidence="4 5">SO2202</strain>
    </source>
</reference>
<dbReference type="eggNOG" id="KOG0867">
    <property type="taxonomic scope" value="Eukaryota"/>
</dbReference>
<dbReference type="Gene3D" id="1.20.1050.10">
    <property type="match status" value="1"/>
</dbReference>
<evidence type="ECO:0000256" key="1">
    <source>
        <dbReference type="ARBA" id="ARBA00007409"/>
    </source>
</evidence>
<dbReference type="SUPFAM" id="SSF47616">
    <property type="entry name" value="GST C-terminal domain-like"/>
    <property type="match status" value="1"/>
</dbReference>
<dbReference type="Pfam" id="PF00043">
    <property type="entry name" value="GST_C"/>
    <property type="match status" value="1"/>
</dbReference>
<dbReference type="Gene3D" id="3.40.30.10">
    <property type="entry name" value="Glutaredoxin"/>
    <property type="match status" value="1"/>
</dbReference>
<dbReference type="SUPFAM" id="SSF52833">
    <property type="entry name" value="Thioredoxin-like"/>
    <property type="match status" value="1"/>
</dbReference>
<dbReference type="InterPro" id="IPR036282">
    <property type="entry name" value="Glutathione-S-Trfase_C_sf"/>
</dbReference>
<dbReference type="STRING" id="692275.M3C321"/>
<dbReference type="RefSeq" id="XP_016762797.1">
    <property type="nucleotide sequence ID" value="XM_016909632.1"/>
</dbReference>
<evidence type="ECO:0000259" key="2">
    <source>
        <dbReference type="PROSITE" id="PS50404"/>
    </source>
</evidence>
<dbReference type="InterPro" id="IPR010987">
    <property type="entry name" value="Glutathione-S-Trfase_C-like"/>
</dbReference>
<dbReference type="EMBL" id="KB456262">
    <property type="protein sequence ID" value="EMF14676.1"/>
    <property type="molecule type" value="Genomic_DNA"/>
</dbReference>
<dbReference type="InterPro" id="IPR036249">
    <property type="entry name" value="Thioredoxin-like_sf"/>
</dbReference>